<dbReference type="Pfam" id="PF14267">
    <property type="entry name" value="DUF4357"/>
    <property type="match status" value="1"/>
</dbReference>
<name>A0A2T2WZR2_9FIRM</name>
<feature type="domain" description="GIY-YIG" evidence="1">
    <location>
        <begin position="48"/>
        <end position="126"/>
    </location>
</feature>
<dbReference type="AlphaFoldDB" id="A0A2T2WZR2"/>
<dbReference type="Proteomes" id="UP000242972">
    <property type="component" value="Unassembled WGS sequence"/>
</dbReference>
<reference evidence="2 3" key="1">
    <citation type="journal article" date="2014" name="BMC Genomics">
        <title>Comparison of environmental and isolate Sulfobacillus genomes reveals diverse carbon, sulfur, nitrogen, and hydrogen metabolisms.</title>
        <authorList>
            <person name="Justice N.B."/>
            <person name="Norman A."/>
            <person name="Brown C.T."/>
            <person name="Singh A."/>
            <person name="Thomas B.C."/>
            <person name="Banfield J.F."/>
        </authorList>
    </citation>
    <scope>NUCLEOTIDE SEQUENCE [LARGE SCALE GENOMIC DNA]</scope>
    <source>
        <strain evidence="2">AMDSBA4</strain>
    </source>
</reference>
<dbReference type="PROSITE" id="PS50164">
    <property type="entry name" value="GIY_YIG"/>
    <property type="match status" value="1"/>
</dbReference>
<organism evidence="2 3">
    <name type="scientific">Sulfobacillus benefaciens</name>
    <dbReference type="NCBI Taxonomy" id="453960"/>
    <lineage>
        <taxon>Bacteria</taxon>
        <taxon>Bacillati</taxon>
        <taxon>Bacillota</taxon>
        <taxon>Clostridia</taxon>
        <taxon>Eubacteriales</taxon>
        <taxon>Clostridiales Family XVII. Incertae Sedis</taxon>
        <taxon>Sulfobacillus</taxon>
    </lineage>
</organism>
<sequence length="290" mass="32219">MRPLTIQIYLPLGDPQGIRRAEITTRTVQVFDVPRSEMSRFFAMPEANQVAVYFLFGDESEDRRTQCYIGQTNSVRQRFKDHLAQKAFWSRALIAVSRTKSQTDTHARYLEWKSIQQGHEAGRYALENGNAGSRPHTPAPLQAECEEIFETIATLLATLGFPLFQPLATAAPKSTDLMVHCHARGAEAKGVYGSDGLTVFKGSTCAPEPTQKATSDALRVRRQRLIEDGTLVEVHGITEFTRDTLFKTPSGAAQIVLFRSANGWVEWKTPTGMTLAEATGRGLDTVEDDK</sequence>
<gene>
    <name evidence="2" type="ORF">C7B46_19285</name>
</gene>
<dbReference type="InterPro" id="IPR000305">
    <property type="entry name" value="GIY-YIG_endonuc"/>
</dbReference>
<proteinExistence type="predicted"/>
<accession>A0A2T2WZR2</accession>
<comment type="caution">
    <text evidence="2">The sequence shown here is derived from an EMBL/GenBank/DDBJ whole genome shotgun (WGS) entry which is preliminary data.</text>
</comment>
<evidence type="ECO:0000313" key="2">
    <source>
        <dbReference type="EMBL" id="PSR27724.1"/>
    </source>
</evidence>
<dbReference type="InterPro" id="IPR025579">
    <property type="entry name" value="DUF4357"/>
</dbReference>
<dbReference type="EMBL" id="PXYW01000106">
    <property type="protein sequence ID" value="PSR27724.1"/>
    <property type="molecule type" value="Genomic_DNA"/>
</dbReference>
<dbReference type="CDD" id="cd10447">
    <property type="entry name" value="GIY-YIG_unchar_2"/>
    <property type="match status" value="1"/>
</dbReference>
<evidence type="ECO:0000313" key="3">
    <source>
        <dbReference type="Proteomes" id="UP000242972"/>
    </source>
</evidence>
<evidence type="ECO:0000259" key="1">
    <source>
        <dbReference type="PROSITE" id="PS50164"/>
    </source>
</evidence>
<protein>
    <submittedName>
        <fullName evidence="2">DUF4357 domain-containing protein</fullName>
    </submittedName>
</protein>